<evidence type="ECO:0008006" key="6">
    <source>
        <dbReference type="Google" id="ProtNLM"/>
    </source>
</evidence>
<dbReference type="InterPro" id="IPR015943">
    <property type="entry name" value="WD40/YVTN_repeat-like_dom_sf"/>
</dbReference>
<evidence type="ECO:0000256" key="3">
    <source>
        <dbReference type="PROSITE-ProRule" id="PRU00221"/>
    </source>
</evidence>
<dbReference type="PANTHER" id="PTHR46573">
    <property type="entry name" value="WD REPEAT, SAM AND U-BOX DOMAIN-CONTAINING PROTEIN 1"/>
    <property type="match status" value="1"/>
</dbReference>
<feature type="repeat" description="WD" evidence="3">
    <location>
        <begin position="92"/>
        <end position="133"/>
    </location>
</feature>
<dbReference type="InterPro" id="IPR052085">
    <property type="entry name" value="WD-SAM-U-box"/>
</dbReference>
<evidence type="ECO:0000313" key="4">
    <source>
        <dbReference type="EMBL" id="KAG7466910.1"/>
    </source>
</evidence>
<dbReference type="PRINTS" id="PR00320">
    <property type="entry name" value="GPROTEINBRPT"/>
</dbReference>
<dbReference type="PROSITE" id="PS50294">
    <property type="entry name" value="WD_REPEATS_REGION"/>
    <property type="match status" value="2"/>
</dbReference>
<feature type="repeat" description="WD" evidence="3">
    <location>
        <begin position="137"/>
        <end position="167"/>
    </location>
</feature>
<proteinExistence type="predicted"/>
<accession>A0A9D3PUC1</accession>
<dbReference type="Proteomes" id="UP001046870">
    <property type="component" value="Chromosome 12"/>
</dbReference>
<keyword evidence="2" id="KW-0677">Repeat</keyword>
<comment type="caution">
    <text evidence="4">The sequence shown here is derived from an EMBL/GenBank/DDBJ whole genome shotgun (WGS) entry which is preliminary data.</text>
</comment>
<dbReference type="InterPro" id="IPR001680">
    <property type="entry name" value="WD40_rpt"/>
</dbReference>
<dbReference type="AlphaFoldDB" id="A0A9D3PUC1"/>
<sequence>MSLVCTLQDHTDDVNWCAFSRNRLATCSTDKTIRIYSIPDFSELAFSPLTGHGYMVHCCCFSVCGQYLASCSTDGTTIIWSMDTGEMMTALAHPGRSPVRVCAFSPDSAYLVSAASDGTFALWDFRSRTLRRTGVVNEASVVACSFSPCGQVFVTGSTYGDLRVWDLAVNQLHAVKNAHDLGVTCCQFASQIQREGEWMKFQLASCGQDSKLKIWSVSWLATAGCKVQLLHSLAGQSAPVLSCAFSADGRQVVSGYSCSDCTLWATAWVCS</sequence>
<dbReference type="Pfam" id="PF00400">
    <property type="entry name" value="WD40"/>
    <property type="match status" value="6"/>
</dbReference>
<dbReference type="SUPFAM" id="SSF50978">
    <property type="entry name" value="WD40 repeat-like"/>
    <property type="match status" value="1"/>
</dbReference>
<dbReference type="InterPro" id="IPR020472">
    <property type="entry name" value="WD40_PAC1"/>
</dbReference>
<dbReference type="OrthoDB" id="10064100at2759"/>
<dbReference type="Gene3D" id="2.130.10.10">
    <property type="entry name" value="YVTN repeat-like/Quinoprotein amine dehydrogenase"/>
    <property type="match status" value="2"/>
</dbReference>
<organism evidence="4 5">
    <name type="scientific">Megalops atlanticus</name>
    <name type="common">Tarpon</name>
    <name type="synonym">Clupea gigantea</name>
    <dbReference type="NCBI Taxonomy" id="7932"/>
    <lineage>
        <taxon>Eukaryota</taxon>
        <taxon>Metazoa</taxon>
        <taxon>Chordata</taxon>
        <taxon>Craniata</taxon>
        <taxon>Vertebrata</taxon>
        <taxon>Euteleostomi</taxon>
        <taxon>Actinopterygii</taxon>
        <taxon>Neopterygii</taxon>
        <taxon>Teleostei</taxon>
        <taxon>Elopiformes</taxon>
        <taxon>Megalopidae</taxon>
        <taxon>Megalops</taxon>
    </lineage>
</organism>
<keyword evidence="5" id="KW-1185">Reference proteome</keyword>
<evidence type="ECO:0000256" key="1">
    <source>
        <dbReference type="ARBA" id="ARBA00022574"/>
    </source>
</evidence>
<dbReference type="PROSITE" id="PS50082">
    <property type="entry name" value="WD_REPEATS_2"/>
    <property type="match status" value="3"/>
</dbReference>
<dbReference type="SMART" id="SM00320">
    <property type="entry name" value="WD40"/>
    <property type="match status" value="6"/>
</dbReference>
<dbReference type="PANTHER" id="PTHR46573:SF1">
    <property type="entry name" value="WD REPEAT, SAM AND U-BOX DOMAIN-CONTAINING PROTEIN 1"/>
    <property type="match status" value="1"/>
</dbReference>
<protein>
    <recommendedName>
        <fullName evidence="6">WD repeat, SAM and U-box domain-containing protein 1</fullName>
    </recommendedName>
</protein>
<keyword evidence="1 3" id="KW-0853">WD repeat</keyword>
<evidence type="ECO:0000313" key="5">
    <source>
        <dbReference type="Proteomes" id="UP001046870"/>
    </source>
</evidence>
<reference evidence="4" key="1">
    <citation type="submission" date="2021-01" db="EMBL/GenBank/DDBJ databases">
        <authorList>
            <person name="Zahm M."/>
            <person name="Roques C."/>
            <person name="Cabau C."/>
            <person name="Klopp C."/>
            <person name="Donnadieu C."/>
            <person name="Jouanno E."/>
            <person name="Lampietro C."/>
            <person name="Louis A."/>
            <person name="Herpin A."/>
            <person name="Echchiki A."/>
            <person name="Berthelot C."/>
            <person name="Parey E."/>
            <person name="Roest-Crollius H."/>
            <person name="Braasch I."/>
            <person name="Postlethwait J."/>
            <person name="Bobe J."/>
            <person name="Montfort J."/>
            <person name="Bouchez O."/>
            <person name="Begum T."/>
            <person name="Mejri S."/>
            <person name="Adams A."/>
            <person name="Chen W.-J."/>
            <person name="Guiguen Y."/>
        </authorList>
    </citation>
    <scope>NUCLEOTIDE SEQUENCE</scope>
    <source>
        <strain evidence="4">YG-15Mar2019-1</strain>
        <tissue evidence="4">Brain</tissue>
    </source>
</reference>
<evidence type="ECO:0000256" key="2">
    <source>
        <dbReference type="ARBA" id="ARBA00022737"/>
    </source>
</evidence>
<feature type="repeat" description="WD" evidence="3">
    <location>
        <begin position="49"/>
        <end position="90"/>
    </location>
</feature>
<dbReference type="CDD" id="cd00200">
    <property type="entry name" value="WD40"/>
    <property type="match status" value="1"/>
</dbReference>
<dbReference type="EMBL" id="JAFDVH010000012">
    <property type="protein sequence ID" value="KAG7466910.1"/>
    <property type="molecule type" value="Genomic_DNA"/>
</dbReference>
<gene>
    <name evidence="4" type="ORF">MATL_G00147370</name>
</gene>
<dbReference type="InterPro" id="IPR036322">
    <property type="entry name" value="WD40_repeat_dom_sf"/>
</dbReference>
<name>A0A9D3PUC1_MEGAT</name>